<organism evidence="1 2">
    <name type="scientific">Nesidiocoris tenuis</name>
    <dbReference type="NCBI Taxonomy" id="355587"/>
    <lineage>
        <taxon>Eukaryota</taxon>
        <taxon>Metazoa</taxon>
        <taxon>Ecdysozoa</taxon>
        <taxon>Arthropoda</taxon>
        <taxon>Hexapoda</taxon>
        <taxon>Insecta</taxon>
        <taxon>Pterygota</taxon>
        <taxon>Neoptera</taxon>
        <taxon>Paraneoptera</taxon>
        <taxon>Hemiptera</taxon>
        <taxon>Heteroptera</taxon>
        <taxon>Panheteroptera</taxon>
        <taxon>Cimicomorpha</taxon>
        <taxon>Miridae</taxon>
        <taxon>Dicyphina</taxon>
        <taxon>Nesidiocoris</taxon>
    </lineage>
</organism>
<dbReference type="Proteomes" id="UP001307889">
    <property type="component" value="Chromosome 2"/>
</dbReference>
<proteinExistence type="predicted"/>
<dbReference type="EMBL" id="AP028910">
    <property type="protein sequence ID" value="BES90695.1"/>
    <property type="molecule type" value="Genomic_DNA"/>
</dbReference>
<sequence>MRVYVVGPLRLEIIVTLLRLRRRRMNVAVHDAAAPPLDRPRTCQVAHPHTTHNYAQRRARAASWSRRVTLFGGCSADGLPRG</sequence>
<keyword evidence="2" id="KW-1185">Reference proteome</keyword>
<evidence type="ECO:0000313" key="1">
    <source>
        <dbReference type="EMBL" id="BES90695.1"/>
    </source>
</evidence>
<evidence type="ECO:0000313" key="2">
    <source>
        <dbReference type="Proteomes" id="UP001307889"/>
    </source>
</evidence>
<reference evidence="1 2" key="1">
    <citation type="submission" date="2023-09" db="EMBL/GenBank/DDBJ databases">
        <title>Nesidiocoris tenuis whole genome shotgun sequence.</title>
        <authorList>
            <person name="Shibata T."/>
            <person name="Shimoda M."/>
            <person name="Kobayashi T."/>
            <person name="Uehara T."/>
        </authorList>
    </citation>
    <scope>NUCLEOTIDE SEQUENCE [LARGE SCALE GENOMIC DNA]</scope>
    <source>
        <strain evidence="1 2">Japan</strain>
    </source>
</reference>
<evidence type="ECO:0008006" key="3">
    <source>
        <dbReference type="Google" id="ProtNLM"/>
    </source>
</evidence>
<name>A0ABN7AEI1_9HEMI</name>
<accession>A0ABN7AEI1</accession>
<protein>
    <recommendedName>
        <fullName evidence="3">Secreted protein</fullName>
    </recommendedName>
</protein>
<gene>
    <name evidence="1" type="ORF">NTJ_03503</name>
</gene>